<evidence type="ECO:0000259" key="4">
    <source>
        <dbReference type="Pfam" id="PF10451"/>
    </source>
</evidence>
<dbReference type="Proteomes" id="UP000799770">
    <property type="component" value="Unassembled WGS sequence"/>
</dbReference>
<dbReference type="EMBL" id="ML977337">
    <property type="protein sequence ID" value="KAF2110554.1"/>
    <property type="molecule type" value="Genomic_DNA"/>
</dbReference>
<dbReference type="AlphaFoldDB" id="A0A6A5YUV6"/>
<dbReference type="Gene3D" id="2.40.50.140">
    <property type="entry name" value="Nucleic acid-binding proteins"/>
    <property type="match status" value="1"/>
</dbReference>
<dbReference type="Pfam" id="PF10451">
    <property type="entry name" value="Stn1"/>
    <property type="match status" value="1"/>
</dbReference>
<dbReference type="CDD" id="cd03524">
    <property type="entry name" value="RPA2_OBF_family"/>
    <property type="match status" value="1"/>
</dbReference>
<keyword evidence="6" id="KW-1185">Reference proteome</keyword>
<dbReference type="SUPFAM" id="SSF50249">
    <property type="entry name" value="Nucleic acid-binding proteins"/>
    <property type="match status" value="1"/>
</dbReference>
<proteinExistence type="predicted"/>
<gene>
    <name evidence="5" type="ORF">BDV96DRAFT_615132</name>
</gene>
<evidence type="ECO:0000313" key="6">
    <source>
        <dbReference type="Proteomes" id="UP000799770"/>
    </source>
</evidence>
<sequence length="257" mass="29861">MSTPRSARDYRIYPAYCFKASPTYDTWVKLTAATIQTLRAEPDFQSQNIYFYLNHPIRFVRIVGVVVAIDDINVKYTVLTVDDGSGATIEVKIVRLTPDVYNPVESPSNTVIENLDVISRFGVFEVTVDHQRLDIGTVIKAKCTLSEFRCVKQLELKRIWVVKTTDEEAKAWTETAAFKSEVLSKPWRLTSTEHKKITDDIKMGRKKAQEYERMKLEHEARRKEHRKAREEYLGKREVRLESRRRKEEIMMNAGALV</sequence>
<name>A0A6A5YUV6_9PLEO</name>
<dbReference type="InterPro" id="IPR012340">
    <property type="entry name" value="NA-bd_OB-fold"/>
</dbReference>
<evidence type="ECO:0000256" key="3">
    <source>
        <dbReference type="ARBA" id="ARBA00022895"/>
    </source>
</evidence>
<dbReference type="GO" id="GO:0000781">
    <property type="term" value="C:chromosome, telomeric region"/>
    <property type="evidence" value="ECO:0007669"/>
    <property type="project" value="UniProtKB-SubCell"/>
</dbReference>
<dbReference type="InterPro" id="IPR018856">
    <property type="entry name" value="Stn1_N"/>
</dbReference>
<evidence type="ECO:0000313" key="5">
    <source>
        <dbReference type="EMBL" id="KAF2110554.1"/>
    </source>
</evidence>
<keyword evidence="2" id="KW-0158">Chromosome</keyword>
<feature type="domain" description="CST complex subunit Stn1 N-terminal" evidence="4">
    <location>
        <begin position="47"/>
        <end position="93"/>
    </location>
</feature>
<keyword evidence="3" id="KW-0779">Telomere</keyword>
<evidence type="ECO:0000256" key="2">
    <source>
        <dbReference type="ARBA" id="ARBA00022454"/>
    </source>
</evidence>
<dbReference type="OrthoDB" id="77828at2759"/>
<accession>A0A6A5YUV6</accession>
<organism evidence="5 6">
    <name type="scientific">Lophiotrema nucula</name>
    <dbReference type="NCBI Taxonomy" id="690887"/>
    <lineage>
        <taxon>Eukaryota</taxon>
        <taxon>Fungi</taxon>
        <taxon>Dikarya</taxon>
        <taxon>Ascomycota</taxon>
        <taxon>Pezizomycotina</taxon>
        <taxon>Dothideomycetes</taxon>
        <taxon>Pleosporomycetidae</taxon>
        <taxon>Pleosporales</taxon>
        <taxon>Lophiotremataceae</taxon>
        <taxon>Lophiotrema</taxon>
    </lineage>
</organism>
<comment type="subcellular location">
    <subcellularLocation>
        <location evidence="1">Chromosome</location>
        <location evidence="1">Telomere</location>
    </subcellularLocation>
</comment>
<evidence type="ECO:0000256" key="1">
    <source>
        <dbReference type="ARBA" id="ARBA00004574"/>
    </source>
</evidence>
<protein>
    <recommendedName>
        <fullName evidence="4">CST complex subunit Stn1 N-terminal domain-containing protein</fullName>
    </recommendedName>
</protein>
<reference evidence="5" key="1">
    <citation type="journal article" date="2020" name="Stud. Mycol.">
        <title>101 Dothideomycetes genomes: a test case for predicting lifestyles and emergence of pathogens.</title>
        <authorList>
            <person name="Haridas S."/>
            <person name="Albert R."/>
            <person name="Binder M."/>
            <person name="Bloem J."/>
            <person name="Labutti K."/>
            <person name="Salamov A."/>
            <person name="Andreopoulos B."/>
            <person name="Baker S."/>
            <person name="Barry K."/>
            <person name="Bills G."/>
            <person name="Bluhm B."/>
            <person name="Cannon C."/>
            <person name="Castanera R."/>
            <person name="Culley D."/>
            <person name="Daum C."/>
            <person name="Ezra D."/>
            <person name="Gonzalez J."/>
            <person name="Henrissat B."/>
            <person name="Kuo A."/>
            <person name="Liang C."/>
            <person name="Lipzen A."/>
            <person name="Lutzoni F."/>
            <person name="Magnuson J."/>
            <person name="Mondo S."/>
            <person name="Nolan M."/>
            <person name="Ohm R."/>
            <person name="Pangilinan J."/>
            <person name="Park H.-J."/>
            <person name="Ramirez L."/>
            <person name="Alfaro M."/>
            <person name="Sun H."/>
            <person name="Tritt A."/>
            <person name="Yoshinaga Y."/>
            <person name="Zwiers L.-H."/>
            <person name="Turgeon B."/>
            <person name="Goodwin S."/>
            <person name="Spatafora J."/>
            <person name="Crous P."/>
            <person name="Grigoriev I."/>
        </authorList>
    </citation>
    <scope>NUCLEOTIDE SEQUENCE</scope>
    <source>
        <strain evidence="5">CBS 627.86</strain>
    </source>
</reference>